<organism evidence="8 9">
    <name type="scientific">Clohesyomyces aquaticus</name>
    <dbReference type="NCBI Taxonomy" id="1231657"/>
    <lineage>
        <taxon>Eukaryota</taxon>
        <taxon>Fungi</taxon>
        <taxon>Dikarya</taxon>
        <taxon>Ascomycota</taxon>
        <taxon>Pezizomycotina</taxon>
        <taxon>Dothideomycetes</taxon>
        <taxon>Pleosporomycetidae</taxon>
        <taxon>Pleosporales</taxon>
        <taxon>Lindgomycetaceae</taxon>
        <taxon>Clohesyomyces</taxon>
    </lineage>
</organism>
<dbReference type="GO" id="GO:0006436">
    <property type="term" value="P:tryptophanyl-tRNA aminoacylation"/>
    <property type="evidence" value="ECO:0007669"/>
    <property type="project" value="TreeGrafter"/>
</dbReference>
<keyword evidence="5 7" id="KW-0030">Aminoacyl-tRNA synthetase</keyword>
<keyword evidence="1 7" id="KW-0436">Ligase</keyword>
<dbReference type="STRING" id="1231657.A0A1Y1ZEF3"/>
<evidence type="ECO:0000256" key="5">
    <source>
        <dbReference type="ARBA" id="ARBA00023146"/>
    </source>
</evidence>
<keyword evidence="3 7" id="KW-0067">ATP-binding</keyword>
<dbReference type="GO" id="GO:0005524">
    <property type="term" value="F:ATP binding"/>
    <property type="evidence" value="ECO:0007669"/>
    <property type="project" value="UniProtKB-KW"/>
</dbReference>
<dbReference type="Gene3D" id="1.10.240.10">
    <property type="entry name" value="Tyrosyl-Transfer RNA Synthetase"/>
    <property type="match status" value="1"/>
</dbReference>
<protein>
    <recommendedName>
        <fullName evidence="6">Tryptophanyl-tRNA synthetase</fullName>
    </recommendedName>
</protein>
<comment type="caution">
    <text evidence="8">The sequence shown here is derived from an EMBL/GenBank/DDBJ whole genome shotgun (WGS) entry which is preliminary data.</text>
</comment>
<dbReference type="OrthoDB" id="10261385at2759"/>
<reference evidence="8 9" key="1">
    <citation type="submission" date="2016-07" db="EMBL/GenBank/DDBJ databases">
        <title>Pervasive Adenine N6-methylation of Active Genes in Fungi.</title>
        <authorList>
            <consortium name="DOE Joint Genome Institute"/>
            <person name="Mondo S.J."/>
            <person name="Dannebaum R.O."/>
            <person name="Kuo R.C."/>
            <person name="Labutti K."/>
            <person name="Haridas S."/>
            <person name="Kuo A."/>
            <person name="Salamov A."/>
            <person name="Ahrendt S.R."/>
            <person name="Lipzen A."/>
            <person name="Sullivan W."/>
            <person name="Andreopoulos W.B."/>
            <person name="Clum A."/>
            <person name="Lindquist E."/>
            <person name="Daum C."/>
            <person name="Ramamoorthy G.K."/>
            <person name="Gryganskyi A."/>
            <person name="Culley D."/>
            <person name="Magnuson J.K."/>
            <person name="James T.Y."/>
            <person name="O'Malley M.A."/>
            <person name="Stajich J.E."/>
            <person name="Spatafora J.W."/>
            <person name="Visel A."/>
            <person name="Grigoriev I.V."/>
        </authorList>
    </citation>
    <scope>NUCLEOTIDE SEQUENCE [LARGE SCALE GENOMIC DNA]</scope>
    <source>
        <strain evidence="8 9">CBS 115471</strain>
    </source>
</reference>
<dbReference type="EMBL" id="MCFA01000098">
    <property type="protein sequence ID" value="ORY08599.1"/>
    <property type="molecule type" value="Genomic_DNA"/>
</dbReference>
<keyword evidence="9" id="KW-1185">Reference proteome</keyword>
<dbReference type="PROSITE" id="PS00178">
    <property type="entry name" value="AA_TRNA_LIGASE_I"/>
    <property type="match status" value="1"/>
</dbReference>
<dbReference type="PANTHER" id="PTHR10055:SF1">
    <property type="entry name" value="TRYPTOPHAN--TRNA LIGASE, CYTOPLASMIC"/>
    <property type="match status" value="1"/>
</dbReference>
<evidence type="ECO:0000313" key="9">
    <source>
        <dbReference type="Proteomes" id="UP000193144"/>
    </source>
</evidence>
<sequence length="371" mass="41689">MALDNPIINGDSKANKDLQNFIEATHASPVDHQLLERFERLTGRKPHRYLRRGIVFSHRDFKLILDKYERGDPIFLKTGRGPSSESLHIGHSIPFEFTRWLQEVLNAPLVIMLTDDMKLLHTPSLPFSAVQQFTSENAKDILAFGFPEPSTFMFSNLSYVGGAFYRNIVALARHIPVRDVKTALGFDYEKNVGMFHCCSTQSAGAFATSYPGILAESTETLESMSCLIACSYDIDGYFSEGRKHASKLGYASPAFLYSSLLPSLQGPQVKMSASITGSAIYLTDGPDAVKKKVEESIKDVEVGLQYLKFFMEDDDELERVSRGYEAGKLDKNDVIGNLVKTLQAYVSNFQKQRAEITDEYLEGFMKRRLLK</sequence>
<dbReference type="GO" id="GO:0004830">
    <property type="term" value="F:tryptophan-tRNA ligase activity"/>
    <property type="evidence" value="ECO:0007669"/>
    <property type="project" value="TreeGrafter"/>
</dbReference>
<evidence type="ECO:0000256" key="1">
    <source>
        <dbReference type="ARBA" id="ARBA00022598"/>
    </source>
</evidence>
<proteinExistence type="inferred from homology"/>
<evidence type="ECO:0000256" key="7">
    <source>
        <dbReference type="RuleBase" id="RU363036"/>
    </source>
</evidence>
<comment type="similarity">
    <text evidence="7">Belongs to the class-I aminoacyl-tRNA synthetase family.</text>
</comment>
<evidence type="ECO:0000313" key="8">
    <source>
        <dbReference type="EMBL" id="ORY08599.1"/>
    </source>
</evidence>
<dbReference type="AlphaFoldDB" id="A0A1Y1ZEF3"/>
<dbReference type="GO" id="GO:0005737">
    <property type="term" value="C:cytoplasm"/>
    <property type="evidence" value="ECO:0007669"/>
    <property type="project" value="TreeGrafter"/>
</dbReference>
<evidence type="ECO:0000256" key="6">
    <source>
        <dbReference type="ARBA" id="ARBA00030268"/>
    </source>
</evidence>
<dbReference type="InterPro" id="IPR001412">
    <property type="entry name" value="aa-tRNA-synth_I_CS"/>
</dbReference>
<dbReference type="Proteomes" id="UP000193144">
    <property type="component" value="Unassembled WGS sequence"/>
</dbReference>
<evidence type="ECO:0000256" key="3">
    <source>
        <dbReference type="ARBA" id="ARBA00022840"/>
    </source>
</evidence>
<evidence type="ECO:0000256" key="4">
    <source>
        <dbReference type="ARBA" id="ARBA00022917"/>
    </source>
</evidence>
<dbReference type="InterPro" id="IPR014729">
    <property type="entry name" value="Rossmann-like_a/b/a_fold"/>
</dbReference>
<name>A0A1Y1ZEF3_9PLEO</name>
<gene>
    <name evidence="8" type="ORF">BCR34DRAFT_626168</name>
</gene>
<keyword evidence="4 7" id="KW-0648">Protein biosynthesis</keyword>
<keyword evidence="2 7" id="KW-0547">Nucleotide-binding</keyword>
<dbReference type="PANTHER" id="PTHR10055">
    <property type="entry name" value="TRYPTOPHANYL-TRNA SYNTHETASE"/>
    <property type="match status" value="1"/>
</dbReference>
<dbReference type="SUPFAM" id="SSF52374">
    <property type="entry name" value="Nucleotidylyl transferase"/>
    <property type="match status" value="1"/>
</dbReference>
<evidence type="ECO:0000256" key="2">
    <source>
        <dbReference type="ARBA" id="ARBA00022741"/>
    </source>
</evidence>
<dbReference type="InterPro" id="IPR002305">
    <property type="entry name" value="aa-tRNA-synth_Ic"/>
</dbReference>
<dbReference type="Gene3D" id="3.40.50.620">
    <property type="entry name" value="HUPs"/>
    <property type="match status" value="1"/>
</dbReference>
<dbReference type="Pfam" id="PF00579">
    <property type="entry name" value="tRNA-synt_1b"/>
    <property type="match status" value="1"/>
</dbReference>
<accession>A0A1Y1ZEF3</accession>